<keyword evidence="6" id="KW-0418">Kinase</keyword>
<evidence type="ECO:0000256" key="1">
    <source>
        <dbReference type="ARBA" id="ARBA00012513"/>
    </source>
</evidence>
<dbReference type="Pfam" id="PF00069">
    <property type="entry name" value="Pkinase"/>
    <property type="match status" value="1"/>
</dbReference>
<dbReference type="SUPFAM" id="SSF51101">
    <property type="entry name" value="Mannose-binding lectins"/>
    <property type="match status" value="2"/>
</dbReference>
<dbReference type="Gramene" id="PUZ45471">
    <property type="protein sequence ID" value="PUZ45471"/>
    <property type="gene ID" value="GQ55_8G226200"/>
</dbReference>
<dbReference type="PROSITE" id="PS00108">
    <property type="entry name" value="PROTEIN_KINASE_ST"/>
    <property type="match status" value="1"/>
</dbReference>
<reference evidence="12 13" key="1">
    <citation type="submission" date="2018-04" db="EMBL/GenBank/DDBJ databases">
        <title>WGS assembly of Panicum hallii var. hallii HAL2.</title>
        <authorList>
            <person name="Lovell J."/>
            <person name="Jenkins J."/>
            <person name="Lowry D."/>
            <person name="Mamidi S."/>
            <person name="Sreedasyam A."/>
            <person name="Weng X."/>
            <person name="Barry K."/>
            <person name="Bonette J."/>
            <person name="Campitelli B."/>
            <person name="Daum C."/>
            <person name="Gordon S."/>
            <person name="Gould B."/>
            <person name="Lipzen A."/>
            <person name="MacQueen A."/>
            <person name="Palacio-Mejia J."/>
            <person name="Plott C."/>
            <person name="Shakirov E."/>
            <person name="Shu S."/>
            <person name="Yoshinaga Y."/>
            <person name="Zane M."/>
            <person name="Rokhsar D."/>
            <person name="Grimwood J."/>
            <person name="Schmutz J."/>
            <person name="Juenger T."/>
        </authorList>
    </citation>
    <scope>NUCLEOTIDE SEQUENCE [LARGE SCALE GENOMIC DNA]</scope>
    <source>
        <strain evidence="13">cv. HAL2</strain>
    </source>
</reference>
<protein>
    <recommendedName>
        <fullName evidence="1">non-specific serine/threonine protein kinase</fullName>
        <ecNumber evidence="1">2.7.11.1</ecNumber>
    </recommendedName>
</protein>
<dbReference type="FunFam" id="1.10.510.10:FF:001023">
    <property type="entry name" value="Os07g0541700 protein"/>
    <property type="match status" value="1"/>
</dbReference>
<keyword evidence="3" id="KW-0808">Transferase</keyword>
<evidence type="ECO:0000256" key="9">
    <source>
        <dbReference type="ARBA" id="ARBA00048679"/>
    </source>
</evidence>
<dbReference type="OrthoDB" id="659885at2759"/>
<evidence type="ECO:0000259" key="11">
    <source>
        <dbReference type="PROSITE" id="PS51752"/>
    </source>
</evidence>
<accession>A0A2T7CQ74</accession>
<keyword evidence="4" id="KW-0430">Lectin</keyword>
<keyword evidence="7" id="KW-0067">ATP-binding</keyword>
<dbReference type="GO" id="GO:0030246">
    <property type="term" value="F:carbohydrate binding"/>
    <property type="evidence" value="ECO:0007669"/>
    <property type="project" value="UniProtKB-KW"/>
</dbReference>
<dbReference type="InterPro" id="IPR000719">
    <property type="entry name" value="Prot_kinase_dom"/>
</dbReference>
<evidence type="ECO:0000313" key="12">
    <source>
        <dbReference type="EMBL" id="PUZ45471.1"/>
    </source>
</evidence>
<evidence type="ECO:0000313" key="13">
    <source>
        <dbReference type="Proteomes" id="UP000244336"/>
    </source>
</evidence>
<dbReference type="InterPro" id="IPR036404">
    <property type="entry name" value="Jacalin-like_lectin_dom_sf"/>
</dbReference>
<dbReference type="SMART" id="SM00915">
    <property type="entry name" value="Jacalin"/>
    <property type="match status" value="2"/>
</dbReference>
<dbReference type="PROSITE" id="PS51752">
    <property type="entry name" value="JACALIN_LECTIN"/>
    <property type="match status" value="2"/>
</dbReference>
<dbReference type="PANTHER" id="PTHR45707:SF46">
    <property type="entry name" value="PROTEIN KINASE DOMAIN-CONTAINING PROTEIN"/>
    <property type="match status" value="1"/>
</dbReference>
<dbReference type="InterPro" id="IPR001229">
    <property type="entry name" value="Jacalin-like_lectin_dom"/>
</dbReference>
<dbReference type="SMART" id="SM00220">
    <property type="entry name" value="S_TKc"/>
    <property type="match status" value="1"/>
</dbReference>
<dbReference type="AlphaFoldDB" id="A0A2T7CQ74"/>
<dbReference type="Gene3D" id="1.10.510.10">
    <property type="entry name" value="Transferase(Phosphotransferase) domain 1"/>
    <property type="match status" value="1"/>
</dbReference>
<evidence type="ECO:0000256" key="7">
    <source>
        <dbReference type="ARBA" id="ARBA00022840"/>
    </source>
</evidence>
<dbReference type="Pfam" id="PF01419">
    <property type="entry name" value="Jacalin"/>
    <property type="match status" value="2"/>
</dbReference>
<name>A0A2T7CQ74_9POAL</name>
<proteinExistence type="predicted"/>
<dbReference type="EC" id="2.7.11.1" evidence="1"/>
<evidence type="ECO:0000256" key="8">
    <source>
        <dbReference type="ARBA" id="ARBA00047899"/>
    </source>
</evidence>
<dbReference type="PROSITE" id="PS50011">
    <property type="entry name" value="PROTEIN_KINASE_DOM"/>
    <property type="match status" value="1"/>
</dbReference>
<dbReference type="InterPro" id="IPR033734">
    <property type="entry name" value="Jacalin-like_lectin_dom_plant"/>
</dbReference>
<keyword evidence="5" id="KW-0547">Nucleotide-binding</keyword>
<dbReference type="PANTHER" id="PTHR45707">
    <property type="entry name" value="C2 CALCIUM/LIPID-BINDING PLANT PHOSPHORIBOSYLTRANSFERASE FAMILY PROTEIN"/>
    <property type="match status" value="1"/>
</dbReference>
<dbReference type="SUPFAM" id="SSF56112">
    <property type="entry name" value="Protein kinase-like (PK-like)"/>
    <property type="match status" value="1"/>
</dbReference>
<evidence type="ECO:0000256" key="6">
    <source>
        <dbReference type="ARBA" id="ARBA00022777"/>
    </source>
</evidence>
<dbReference type="Gene3D" id="2.100.10.30">
    <property type="entry name" value="Jacalin-like lectin domain"/>
    <property type="match status" value="2"/>
</dbReference>
<evidence type="ECO:0000256" key="5">
    <source>
        <dbReference type="ARBA" id="ARBA00022741"/>
    </source>
</evidence>
<keyword evidence="2" id="KW-0723">Serine/threonine-protein kinase</keyword>
<gene>
    <name evidence="12" type="ORF">GQ55_8G226200</name>
</gene>
<dbReference type="EMBL" id="CM009756">
    <property type="protein sequence ID" value="PUZ45471.1"/>
    <property type="molecule type" value="Genomic_DNA"/>
</dbReference>
<dbReference type="Proteomes" id="UP000244336">
    <property type="component" value="Chromosome 8"/>
</dbReference>
<feature type="domain" description="Jacalin-type lectin" evidence="11">
    <location>
        <begin position="442"/>
        <end position="584"/>
    </location>
</feature>
<dbReference type="CDD" id="cd09612">
    <property type="entry name" value="Jacalin"/>
    <property type="match status" value="2"/>
</dbReference>
<dbReference type="InterPro" id="IPR008271">
    <property type="entry name" value="Ser/Thr_kinase_AS"/>
</dbReference>
<dbReference type="STRING" id="1504633.A0A2T7CQ74"/>
<sequence>MKPTGLSFHMLKEITNDFSTKVGHGGYGEVYKNGGLLRKQGVYNGKDFAVKKLYDMRGLDENLFKNELNSLMRVHHQNIVHLLGYCYEISHEYVHENGELFFVRTDHRVLCFEYLHGGSLDKHLYEESSGYDWCTRYRIIKGICVGLNYLHVGLKKPIFHLDLKPANILLDKNMVPKIADLGLSRLFTGTHSHVTGDRFKGTLAYVPPEYLHSRHITDKYDIFSLGIIIIQIMTGSEGHSKYLEMSSPQQFIERVGLPMFGPWGGNAGKAHTIKGASHRLESITIWSADIVDALAFSYSEPNGKKHNVGPWGGPGGSSNRIHFGPSEFLLEVYGTTGPYVCAAFDVVKSIKLVTNAGSYGPFGSGGGTSFKTSVQNNGSIVGFFGCAATFVHAIGVYMSHSSTPTTAASSRVQREIESDRMEANFDLETIEEGDREEDDNAPSKIGPWGGNGWMAHDMKVVPHRMESVTICSDAVVNSLTFSYNDRNGKQRILGPWGGPAGSSFTIRLGAFEHLKGIVGTFGPFDAAGNVIASLTFTTNLRKYGPFGRGGGTEFTVPVEVHGSVVGFFGRAGTYLDALGVYIRTY</sequence>
<dbReference type="InterPro" id="IPR011009">
    <property type="entry name" value="Kinase-like_dom_sf"/>
</dbReference>
<organism evidence="12 13">
    <name type="scientific">Panicum hallii var. hallii</name>
    <dbReference type="NCBI Taxonomy" id="1504633"/>
    <lineage>
        <taxon>Eukaryota</taxon>
        <taxon>Viridiplantae</taxon>
        <taxon>Streptophyta</taxon>
        <taxon>Embryophyta</taxon>
        <taxon>Tracheophyta</taxon>
        <taxon>Spermatophyta</taxon>
        <taxon>Magnoliopsida</taxon>
        <taxon>Liliopsida</taxon>
        <taxon>Poales</taxon>
        <taxon>Poaceae</taxon>
        <taxon>PACMAD clade</taxon>
        <taxon>Panicoideae</taxon>
        <taxon>Panicodae</taxon>
        <taxon>Paniceae</taxon>
        <taxon>Panicinae</taxon>
        <taxon>Panicum</taxon>
        <taxon>Panicum sect. Panicum</taxon>
    </lineage>
</organism>
<feature type="domain" description="Jacalin-type lectin" evidence="11">
    <location>
        <begin position="257"/>
        <end position="400"/>
    </location>
</feature>
<evidence type="ECO:0000256" key="4">
    <source>
        <dbReference type="ARBA" id="ARBA00022734"/>
    </source>
</evidence>
<dbReference type="GO" id="GO:0005524">
    <property type="term" value="F:ATP binding"/>
    <property type="evidence" value="ECO:0007669"/>
    <property type="project" value="UniProtKB-KW"/>
</dbReference>
<evidence type="ECO:0000259" key="10">
    <source>
        <dbReference type="PROSITE" id="PS50011"/>
    </source>
</evidence>
<evidence type="ECO:0000256" key="3">
    <source>
        <dbReference type="ARBA" id="ARBA00022679"/>
    </source>
</evidence>
<dbReference type="GO" id="GO:0004674">
    <property type="term" value="F:protein serine/threonine kinase activity"/>
    <property type="evidence" value="ECO:0007669"/>
    <property type="project" value="UniProtKB-KW"/>
</dbReference>
<dbReference type="Gene3D" id="3.30.200.20">
    <property type="entry name" value="Phosphorylase Kinase, domain 1"/>
    <property type="match status" value="1"/>
</dbReference>
<evidence type="ECO:0000256" key="2">
    <source>
        <dbReference type="ARBA" id="ARBA00022527"/>
    </source>
</evidence>
<comment type="catalytic activity">
    <reaction evidence="9">
        <text>L-seryl-[protein] + ATP = O-phospho-L-seryl-[protein] + ADP + H(+)</text>
        <dbReference type="Rhea" id="RHEA:17989"/>
        <dbReference type="Rhea" id="RHEA-COMP:9863"/>
        <dbReference type="Rhea" id="RHEA-COMP:11604"/>
        <dbReference type="ChEBI" id="CHEBI:15378"/>
        <dbReference type="ChEBI" id="CHEBI:29999"/>
        <dbReference type="ChEBI" id="CHEBI:30616"/>
        <dbReference type="ChEBI" id="CHEBI:83421"/>
        <dbReference type="ChEBI" id="CHEBI:456216"/>
        <dbReference type="EC" id="2.7.11.1"/>
    </reaction>
</comment>
<feature type="domain" description="Protein kinase" evidence="10">
    <location>
        <begin position="16"/>
        <end position="329"/>
    </location>
</feature>
<keyword evidence="13" id="KW-1185">Reference proteome</keyword>
<comment type="catalytic activity">
    <reaction evidence="8">
        <text>L-threonyl-[protein] + ATP = O-phospho-L-threonyl-[protein] + ADP + H(+)</text>
        <dbReference type="Rhea" id="RHEA:46608"/>
        <dbReference type="Rhea" id="RHEA-COMP:11060"/>
        <dbReference type="Rhea" id="RHEA-COMP:11605"/>
        <dbReference type="ChEBI" id="CHEBI:15378"/>
        <dbReference type="ChEBI" id="CHEBI:30013"/>
        <dbReference type="ChEBI" id="CHEBI:30616"/>
        <dbReference type="ChEBI" id="CHEBI:61977"/>
        <dbReference type="ChEBI" id="CHEBI:456216"/>
        <dbReference type="EC" id="2.7.11.1"/>
    </reaction>
</comment>